<organism evidence="2 3">
    <name type="scientific">Podarcis lilfordi</name>
    <name type="common">Lilford's wall lizard</name>
    <dbReference type="NCBI Taxonomy" id="74358"/>
    <lineage>
        <taxon>Eukaryota</taxon>
        <taxon>Metazoa</taxon>
        <taxon>Chordata</taxon>
        <taxon>Craniata</taxon>
        <taxon>Vertebrata</taxon>
        <taxon>Euteleostomi</taxon>
        <taxon>Lepidosauria</taxon>
        <taxon>Squamata</taxon>
        <taxon>Bifurcata</taxon>
        <taxon>Unidentata</taxon>
        <taxon>Episquamata</taxon>
        <taxon>Laterata</taxon>
        <taxon>Lacertibaenia</taxon>
        <taxon>Lacertidae</taxon>
        <taxon>Podarcis</taxon>
    </lineage>
</organism>
<gene>
    <name evidence="2" type="ORF">PODLI_1B036570</name>
</gene>
<dbReference type="AlphaFoldDB" id="A0AA35KH65"/>
<name>A0AA35KH65_9SAUR</name>
<protein>
    <submittedName>
        <fullName evidence="2">Uncharacterized protein</fullName>
    </submittedName>
</protein>
<evidence type="ECO:0000313" key="3">
    <source>
        <dbReference type="Proteomes" id="UP001178461"/>
    </source>
</evidence>
<reference evidence="2" key="1">
    <citation type="submission" date="2022-12" db="EMBL/GenBank/DDBJ databases">
        <authorList>
            <person name="Alioto T."/>
            <person name="Alioto T."/>
            <person name="Gomez Garrido J."/>
        </authorList>
    </citation>
    <scope>NUCLEOTIDE SEQUENCE</scope>
</reference>
<evidence type="ECO:0000256" key="1">
    <source>
        <dbReference type="SAM" id="MobiDB-lite"/>
    </source>
</evidence>
<proteinExistence type="predicted"/>
<dbReference type="Proteomes" id="UP001178461">
    <property type="component" value="Chromosome 6"/>
</dbReference>
<feature type="region of interest" description="Disordered" evidence="1">
    <location>
        <begin position="1"/>
        <end position="32"/>
    </location>
</feature>
<feature type="region of interest" description="Disordered" evidence="1">
    <location>
        <begin position="51"/>
        <end position="71"/>
    </location>
</feature>
<evidence type="ECO:0000313" key="2">
    <source>
        <dbReference type="EMBL" id="CAI5776778.1"/>
    </source>
</evidence>
<keyword evidence="3" id="KW-1185">Reference proteome</keyword>
<accession>A0AA35KH65</accession>
<sequence>MQSSQRFRQPRCHWRTLPVTRQKSGGRSLEPEKRRLKPLLSLSSEVLWRKKKRRRTTTTTGRPAWLVGGGGAGGEASFRNCQVLEEITTDWPLKG</sequence>
<dbReference type="EMBL" id="OX395131">
    <property type="protein sequence ID" value="CAI5776778.1"/>
    <property type="molecule type" value="Genomic_DNA"/>
</dbReference>